<sequence>MKIQGNWKTERRLMSKTFEMSFFPYAIKKWNELNDELRAFGSLVMAAIILVLAYFLRSNDGEDSSIPYATYGSYPVIGHLLSFLRCRTKLLLECGQQYGQCFRIKVLKQRFTMILSYADWMTIIRNQSLKFDGIDFGIKIFGISPALLKFDADGHRLYVQHLKNRDGLRPMVVEFVRRTRKLMKNEKVALEKNGTVLNWISSGLLEFSHHMLYQPSTLALIGEIDPSSLENDFRVFDKSFHYFIIPFPRWVYSWFLPRELKARSRLNASWLKNRDPPHASEFHRDRLAHLSNNSHWLSNEDYGGLLTGFFWASLGNTIPGVFWSLFYILRDAKALETIKEEINTHLPDVPLNADDNDSLAEDWTPEQLDLCAYLESAINETLRLVGAPFMTRKCFRETQIVLQDGRTLNIKPDETVAWFGGASHFDPNMFPEPTTFVFDRFLNKKAETVPGFMPFGGGKSICPGRFFAKYEIKTCVAMLLRYMEYKLEVIETIPTQVLPRIGVGIAPPSRDIPIMYRYKI</sequence>
<keyword evidence="12" id="KW-0753">Steroid metabolism</keyword>
<keyword evidence="5 13" id="KW-0349">Heme</keyword>
<evidence type="ECO:0008006" key="19">
    <source>
        <dbReference type="Google" id="ProtNLM"/>
    </source>
</evidence>
<dbReference type="GO" id="GO:0020037">
    <property type="term" value="F:heme binding"/>
    <property type="evidence" value="ECO:0007669"/>
    <property type="project" value="InterPro"/>
</dbReference>
<keyword evidence="18" id="KW-1185">Reference proteome</keyword>
<evidence type="ECO:0000256" key="6">
    <source>
        <dbReference type="ARBA" id="ARBA00022723"/>
    </source>
</evidence>
<dbReference type="EMBL" id="CAJNOQ010001880">
    <property type="protein sequence ID" value="CAF0924984.1"/>
    <property type="molecule type" value="Genomic_DNA"/>
</dbReference>
<feature type="binding site" evidence="14">
    <location>
        <position position="316"/>
    </location>
    <ligand>
        <name>substrate</name>
    </ligand>
</feature>
<dbReference type="InterPro" id="IPR036396">
    <property type="entry name" value="Cyt_P450_sf"/>
</dbReference>
<comment type="caution">
    <text evidence="16">The sequence shown here is derived from an EMBL/GenBank/DDBJ whole genome shotgun (WGS) entry which is preliminary data.</text>
</comment>
<dbReference type="GO" id="GO:0006699">
    <property type="term" value="P:bile acid biosynthetic process"/>
    <property type="evidence" value="ECO:0007669"/>
    <property type="project" value="TreeGrafter"/>
</dbReference>
<keyword evidence="11 15" id="KW-0472">Membrane</keyword>
<dbReference type="Proteomes" id="UP000663829">
    <property type="component" value="Unassembled WGS sequence"/>
</dbReference>
<keyword evidence="7" id="KW-0256">Endoplasmic reticulum</keyword>
<protein>
    <recommendedName>
        <fullName evidence="19">Cytochrome P450</fullName>
    </recommendedName>
</protein>
<comment type="subcellular location">
    <subcellularLocation>
        <location evidence="2">Endoplasmic reticulum membrane</location>
    </subcellularLocation>
</comment>
<dbReference type="InterPro" id="IPR001128">
    <property type="entry name" value="Cyt_P450"/>
</dbReference>
<dbReference type="EMBL" id="CAJOBC010001880">
    <property type="protein sequence ID" value="CAF3703788.1"/>
    <property type="molecule type" value="Genomic_DNA"/>
</dbReference>
<evidence type="ECO:0000256" key="9">
    <source>
        <dbReference type="ARBA" id="ARBA00023004"/>
    </source>
</evidence>
<dbReference type="AlphaFoldDB" id="A0A814B9T6"/>
<dbReference type="PANTHER" id="PTHR24304:SF4">
    <property type="entry name" value="CYTOCHROME P450"/>
    <property type="match status" value="1"/>
</dbReference>
<keyword evidence="15" id="KW-1133">Transmembrane helix</keyword>
<dbReference type="Pfam" id="PF00067">
    <property type="entry name" value="p450"/>
    <property type="match status" value="1"/>
</dbReference>
<dbReference type="Gene3D" id="1.10.630.10">
    <property type="entry name" value="Cytochrome P450"/>
    <property type="match status" value="1"/>
</dbReference>
<name>A0A814B9T6_9BILA</name>
<comment type="cofactor">
    <cofactor evidence="1 13">
        <name>heme</name>
        <dbReference type="ChEBI" id="CHEBI:30413"/>
    </cofactor>
</comment>
<dbReference type="SUPFAM" id="SSF48264">
    <property type="entry name" value="Cytochrome P450"/>
    <property type="match status" value="1"/>
</dbReference>
<dbReference type="GO" id="GO:0008395">
    <property type="term" value="F:steroid hydroxylase activity"/>
    <property type="evidence" value="ECO:0007669"/>
    <property type="project" value="TreeGrafter"/>
</dbReference>
<dbReference type="GO" id="GO:0005506">
    <property type="term" value="F:iron ion binding"/>
    <property type="evidence" value="ECO:0007669"/>
    <property type="project" value="InterPro"/>
</dbReference>
<proteinExistence type="inferred from homology"/>
<evidence type="ECO:0000313" key="18">
    <source>
        <dbReference type="Proteomes" id="UP000663829"/>
    </source>
</evidence>
<evidence type="ECO:0000313" key="17">
    <source>
        <dbReference type="EMBL" id="CAF3703788.1"/>
    </source>
</evidence>
<feature type="transmembrane region" description="Helical" evidence="15">
    <location>
        <begin position="37"/>
        <end position="56"/>
    </location>
</feature>
<keyword evidence="15" id="KW-0812">Transmembrane</keyword>
<keyword evidence="6 13" id="KW-0479">Metal-binding</keyword>
<organism evidence="16 18">
    <name type="scientific">Didymodactylos carnosus</name>
    <dbReference type="NCBI Taxonomy" id="1234261"/>
    <lineage>
        <taxon>Eukaryota</taxon>
        <taxon>Metazoa</taxon>
        <taxon>Spiralia</taxon>
        <taxon>Gnathifera</taxon>
        <taxon>Rotifera</taxon>
        <taxon>Eurotatoria</taxon>
        <taxon>Bdelloidea</taxon>
        <taxon>Philodinida</taxon>
        <taxon>Philodinidae</taxon>
        <taxon>Didymodactylos</taxon>
    </lineage>
</organism>
<evidence type="ECO:0000256" key="3">
    <source>
        <dbReference type="ARBA" id="ARBA00004860"/>
    </source>
</evidence>
<dbReference type="PANTHER" id="PTHR24304">
    <property type="entry name" value="CYTOCHROME P450 FAMILY 7"/>
    <property type="match status" value="1"/>
</dbReference>
<feature type="binding site" description="axial binding residue" evidence="13">
    <location>
        <position position="462"/>
    </location>
    <ligand>
        <name>heme</name>
        <dbReference type="ChEBI" id="CHEBI:30413"/>
    </ligand>
    <ligandPart>
        <name>Fe</name>
        <dbReference type="ChEBI" id="CHEBI:18248"/>
    </ligandPart>
</feature>
<evidence type="ECO:0000256" key="5">
    <source>
        <dbReference type="ARBA" id="ARBA00022617"/>
    </source>
</evidence>
<keyword evidence="8" id="KW-0560">Oxidoreductase</keyword>
<evidence type="ECO:0000256" key="12">
    <source>
        <dbReference type="ARBA" id="ARBA00023221"/>
    </source>
</evidence>
<feature type="transmembrane region" description="Helical" evidence="15">
    <location>
        <begin position="308"/>
        <end position="329"/>
    </location>
</feature>
<evidence type="ECO:0000256" key="15">
    <source>
        <dbReference type="SAM" id="Phobius"/>
    </source>
</evidence>
<evidence type="ECO:0000256" key="11">
    <source>
        <dbReference type="ARBA" id="ARBA00023136"/>
    </source>
</evidence>
<dbReference type="GO" id="GO:0005789">
    <property type="term" value="C:endoplasmic reticulum membrane"/>
    <property type="evidence" value="ECO:0007669"/>
    <property type="project" value="UniProtKB-SubCell"/>
</dbReference>
<dbReference type="CDD" id="cd11040">
    <property type="entry name" value="CYP7_CYP8-like"/>
    <property type="match status" value="1"/>
</dbReference>
<evidence type="ECO:0000256" key="13">
    <source>
        <dbReference type="PIRSR" id="PIRSR000047-1"/>
    </source>
</evidence>
<evidence type="ECO:0000256" key="14">
    <source>
        <dbReference type="PIRSR" id="PIRSR000047-2"/>
    </source>
</evidence>
<feature type="binding site" evidence="14">
    <location>
        <position position="139"/>
    </location>
    <ligand>
        <name>substrate</name>
    </ligand>
</feature>
<evidence type="ECO:0000313" key="16">
    <source>
        <dbReference type="EMBL" id="CAF0924984.1"/>
    </source>
</evidence>
<dbReference type="GO" id="GO:0042632">
    <property type="term" value="P:cholesterol homeostasis"/>
    <property type="evidence" value="ECO:0007669"/>
    <property type="project" value="TreeGrafter"/>
</dbReference>
<dbReference type="InterPro" id="IPR024204">
    <property type="entry name" value="Cyt_P450_CYP7A1-type"/>
</dbReference>
<dbReference type="OrthoDB" id="6692864at2759"/>
<keyword evidence="10" id="KW-0443">Lipid metabolism</keyword>
<keyword evidence="9 13" id="KW-0408">Iron</keyword>
<dbReference type="PRINTS" id="PR00465">
    <property type="entry name" value="EP450IV"/>
</dbReference>
<dbReference type="Proteomes" id="UP000681722">
    <property type="component" value="Unassembled WGS sequence"/>
</dbReference>
<comment type="similarity">
    <text evidence="4">Belongs to the cytochrome P450 family.</text>
</comment>
<accession>A0A814B9T6</accession>
<evidence type="ECO:0000256" key="4">
    <source>
        <dbReference type="ARBA" id="ARBA00010617"/>
    </source>
</evidence>
<evidence type="ECO:0000256" key="8">
    <source>
        <dbReference type="ARBA" id="ARBA00023002"/>
    </source>
</evidence>
<reference evidence="16" key="1">
    <citation type="submission" date="2021-02" db="EMBL/GenBank/DDBJ databases">
        <authorList>
            <person name="Nowell W R."/>
        </authorList>
    </citation>
    <scope>NUCLEOTIDE SEQUENCE</scope>
</reference>
<dbReference type="PIRSF" id="PIRSF000047">
    <property type="entry name" value="Cytochrome_CYPVIIA1"/>
    <property type="match status" value="1"/>
</dbReference>
<evidence type="ECO:0000256" key="1">
    <source>
        <dbReference type="ARBA" id="ARBA00001971"/>
    </source>
</evidence>
<dbReference type="GO" id="GO:0016705">
    <property type="term" value="F:oxidoreductase activity, acting on paired donors, with incorporation or reduction of molecular oxygen"/>
    <property type="evidence" value="ECO:0007669"/>
    <property type="project" value="InterPro"/>
</dbReference>
<dbReference type="InterPro" id="IPR002403">
    <property type="entry name" value="Cyt_P450_E_grp-IV"/>
</dbReference>
<evidence type="ECO:0000256" key="10">
    <source>
        <dbReference type="ARBA" id="ARBA00023098"/>
    </source>
</evidence>
<evidence type="ECO:0000256" key="7">
    <source>
        <dbReference type="ARBA" id="ARBA00022824"/>
    </source>
</evidence>
<comment type="pathway">
    <text evidence="3">Lipid metabolism; bile acid biosynthesis.</text>
</comment>
<evidence type="ECO:0000256" key="2">
    <source>
        <dbReference type="ARBA" id="ARBA00004586"/>
    </source>
</evidence>
<dbReference type="InterPro" id="IPR050529">
    <property type="entry name" value="CYP450_sterol_14alpha_dmase"/>
</dbReference>
<gene>
    <name evidence="16" type="ORF">GPM918_LOCUS9866</name>
    <name evidence="17" type="ORF">SRO942_LOCUS9867</name>
</gene>